<organism evidence="3 4">
    <name type="scientific">Galerina marginata (strain CBS 339.88)</name>
    <dbReference type="NCBI Taxonomy" id="685588"/>
    <lineage>
        <taxon>Eukaryota</taxon>
        <taxon>Fungi</taxon>
        <taxon>Dikarya</taxon>
        <taxon>Basidiomycota</taxon>
        <taxon>Agaricomycotina</taxon>
        <taxon>Agaricomycetes</taxon>
        <taxon>Agaricomycetidae</taxon>
        <taxon>Agaricales</taxon>
        <taxon>Agaricineae</taxon>
        <taxon>Strophariaceae</taxon>
        <taxon>Galerina</taxon>
    </lineage>
</organism>
<evidence type="ECO:0000313" key="4">
    <source>
        <dbReference type="Proteomes" id="UP000027222"/>
    </source>
</evidence>
<feature type="signal peptide" evidence="2">
    <location>
        <begin position="1"/>
        <end position="16"/>
    </location>
</feature>
<dbReference type="EMBL" id="KL142372">
    <property type="protein sequence ID" value="KDR79784.1"/>
    <property type="molecule type" value="Genomic_DNA"/>
</dbReference>
<sequence length="298" mass="33221">MILSQMLLLSLSSACATSITELDAQFVLGEALIEVDQGGNCHVHSDRRFLGISIFLCSQLPTPTFLIVTMSFFGPIPPLEPNTKTLPSTLPFSFAPFIPLVNNKVTPEVLDGHDSEPPEDASLKQHIAANSQYFSGIPEDDRIKWVRDNLGDEFAEHEKKRRQFEEEGLKWAKEQAELETKKAVTLRKEVIRIWMRKEEESWKAEKTKWAYDKRALEKSIDTELEDLRTRGDSSLTMSALWTLPKSTGQLNDIGPPLPGPAKPVKAPKVKIPSPPQEPFGKFTFGTGTASTLSSSLSQ</sequence>
<reference evidence="4" key="1">
    <citation type="journal article" date="2014" name="Proc. Natl. Acad. Sci. U.S.A.">
        <title>Extensive sampling of basidiomycete genomes demonstrates inadequacy of the white-rot/brown-rot paradigm for wood decay fungi.</title>
        <authorList>
            <person name="Riley R."/>
            <person name="Salamov A.A."/>
            <person name="Brown D.W."/>
            <person name="Nagy L.G."/>
            <person name="Floudas D."/>
            <person name="Held B.W."/>
            <person name="Levasseur A."/>
            <person name="Lombard V."/>
            <person name="Morin E."/>
            <person name="Otillar R."/>
            <person name="Lindquist E.A."/>
            <person name="Sun H."/>
            <person name="LaButti K.M."/>
            <person name="Schmutz J."/>
            <person name="Jabbour D."/>
            <person name="Luo H."/>
            <person name="Baker S.E."/>
            <person name="Pisabarro A.G."/>
            <person name="Walton J.D."/>
            <person name="Blanchette R.A."/>
            <person name="Henrissat B."/>
            <person name="Martin F."/>
            <person name="Cullen D."/>
            <person name="Hibbett D.S."/>
            <person name="Grigoriev I.V."/>
        </authorList>
    </citation>
    <scope>NUCLEOTIDE SEQUENCE [LARGE SCALE GENOMIC DNA]</scope>
    <source>
        <strain evidence="4">CBS 339.88</strain>
    </source>
</reference>
<evidence type="ECO:0000256" key="2">
    <source>
        <dbReference type="SAM" id="SignalP"/>
    </source>
</evidence>
<protein>
    <recommendedName>
        <fullName evidence="5">Clathrin light chain</fullName>
    </recommendedName>
</protein>
<evidence type="ECO:0008006" key="5">
    <source>
        <dbReference type="Google" id="ProtNLM"/>
    </source>
</evidence>
<gene>
    <name evidence="3" type="ORF">GALMADRAFT_241861</name>
</gene>
<name>A0A067TIN5_GALM3</name>
<dbReference type="OrthoDB" id="3069449at2759"/>
<dbReference type="HOGENOM" id="CLU_933970_0_0_1"/>
<keyword evidence="4" id="KW-1185">Reference proteome</keyword>
<proteinExistence type="predicted"/>
<keyword evidence="2" id="KW-0732">Signal</keyword>
<feature type="region of interest" description="Disordered" evidence="1">
    <location>
        <begin position="246"/>
        <end position="298"/>
    </location>
</feature>
<evidence type="ECO:0000313" key="3">
    <source>
        <dbReference type="EMBL" id="KDR79784.1"/>
    </source>
</evidence>
<feature type="compositionally biased region" description="Low complexity" evidence="1">
    <location>
        <begin position="262"/>
        <end position="271"/>
    </location>
</feature>
<dbReference type="Proteomes" id="UP000027222">
    <property type="component" value="Unassembled WGS sequence"/>
</dbReference>
<feature type="chain" id="PRO_5001646933" description="Clathrin light chain" evidence="2">
    <location>
        <begin position="17"/>
        <end position="298"/>
    </location>
</feature>
<accession>A0A067TIN5</accession>
<evidence type="ECO:0000256" key="1">
    <source>
        <dbReference type="SAM" id="MobiDB-lite"/>
    </source>
</evidence>
<dbReference type="AlphaFoldDB" id="A0A067TIN5"/>
<feature type="compositionally biased region" description="Low complexity" evidence="1">
    <location>
        <begin position="282"/>
        <end position="298"/>
    </location>
</feature>